<proteinExistence type="predicted"/>
<dbReference type="AlphaFoldDB" id="A0A0E9V4R9"/>
<reference evidence="1" key="2">
    <citation type="journal article" date="2015" name="Fish Shellfish Immunol.">
        <title>Early steps in the European eel (Anguilla anguilla)-Vibrio vulnificus interaction in the gills: Role of the RtxA13 toxin.</title>
        <authorList>
            <person name="Callol A."/>
            <person name="Pajuelo D."/>
            <person name="Ebbesson L."/>
            <person name="Teles M."/>
            <person name="MacKenzie S."/>
            <person name="Amaro C."/>
        </authorList>
    </citation>
    <scope>NUCLEOTIDE SEQUENCE</scope>
</reference>
<protein>
    <submittedName>
        <fullName evidence="1">Uncharacterized protein</fullName>
    </submittedName>
</protein>
<organism evidence="1">
    <name type="scientific">Anguilla anguilla</name>
    <name type="common">European freshwater eel</name>
    <name type="synonym">Muraena anguilla</name>
    <dbReference type="NCBI Taxonomy" id="7936"/>
    <lineage>
        <taxon>Eukaryota</taxon>
        <taxon>Metazoa</taxon>
        <taxon>Chordata</taxon>
        <taxon>Craniata</taxon>
        <taxon>Vertebrata</taxon>
        <taxon>Euteleostomi</taxon>
        <taxon>Actinopterygii</taxon>
        <taxon>Neopterygii</taxon>
        <taxon>Teleostei</taxon>
        <taxon>Anguilliformes</taxon>
        <taxon>Anguillidae</taxon>
        <taxon>Anguilla</taxon>
    </lineage>
</organism>
<dbReference type="EMBL" id="GBXM01036142">
    <property type="protein sequence ID" value="JAH72435.1"/>
    <property type="molecule type" value="Transcribed_RNA"/>
</dbReference>
<sequence length="26" mass="2992">MKQLVQTATQRVNFTASSFHPNLILF</sequence>
<reference evidence="1" key="1">
    <citation type="submission" date="2014-11" db="EMBL/GenBank/DDBJ databases">
        <authorList>
            <person name="Amaro Gonzalez C."/>
        </authorList>
    </citation>
    <scope>NUCLEOTIDE SEQUENCE</scope>
</reference>
<evidence type="ECO:0000313" key="1">
    <source>
        <dbReference type="EMBL" id="JAH72435.1"/>
    </source>
</evidence>
<accession>A0A0E9V4R9</accession>
<name>A0A0E9V4R9_ANGAN</name>